<keyword evidence="11" id="KW-0546">Nucleotide metabolism</keyword>
<keyword evidence="10" id="KW-0460">Magnesium</keyword>
<evidence type="ECO:0000256" key="11">
    <source>
        <dbReference type="ARBA" id="ARBA00023080"/>
    </source>
</evidence>
<evidence type="ECO:0000313" key="13">
    <source>
        <dbReference type="EMBL" id="CAB4703585.1"/>
    </source>
</evidence>
<dbReference type="PRINTS" id="PR01243">
    <property type="entry name" value="NUCDPKINASE"/>
</dbReference>
<gene>
    <name evidence="13" type="ORF">UFOPK2399_01518</name>
</gene>
<evidence type="ECO:0000256" key="6">
    <source>
        <dbReference type="ARBA" id="ARBA00022723"/>
    </source>
</evidence>
<dbReference type="Pfam" id="PF00334">
    <property type="entry name" value="NDK"/>
    <property type="match status" value="1"/>
</dbReference>
<dbReference type="GO" id="GO:0006241">
    <property type="term" value="P:CTP biosynthetic process"/>
    <property type="evidence" value="ECO:0007669"/>
    <property type="project" value="InterPro"/>
</dbReference>
<feature type="domain" description="Nucleoside diphosphate kinase-like" evidence="12">
    <location>
        <begin position="3"/>
        <end position="138"/>
    </location>
</feature>
<evidence type="ECO:0000256" key="1">
    <source>
        <dbReference type="ARBA" id="ARBA00001946"/>
    </source>
</evidence>
<name>A0A6J6Q379_9ZZZZ</name>
<dbReference type="SMART" id="SM00562">
    <property type="entry name" value="NDK"/>
    <property type="match status" value="1"/>
</dbReference>
<organism evidence="13">
    <name type="scientific">freshwater metagenome</name>
    <dbReference type="NCBI Taxonomy" id="449393"/>
    <lineage>
        <taxon>unclassified sequences</taxon>
        <taxon>metagenomes</taxon>
        <taxon>ecological metagenomes</taxon>
    </lineage>
</organism>
<keyword evidence="5" id="KW-0808">Transferase</keyword>
<dbReference type="PANTHER" id="PTHR11349">
    <property type="entry name" value="NUCLEOSIDE DIPHOSPHATE KINASE"/>
    <property type="match status" value="1"/>
</dbReference>
<proteinExistence type="inferred from homology"/>
<dbReference type="InterPro" id="IPR023005">
    <property type="entry name" value="Nucleoside_diP_kinase_AS"/>
</dbReference>
<dbReference type="HAMAP" id="MF_00451">
    <property type="entry name" value="NDP_kinase"/>
    <property type="match status" value="1"/>
</dbReference>
<dbReference type="InterPro" id="IPR034907">
    <property type="entry name" value="NDK-like_dom"/>
</dbReference>
<evidence type="ECO:0000259" key="12">
    <source>
        <dbReference type="SMART" id="SM00562"/>
    </source>
</evidence>
<dbReference type="PROSITE" id="PS51374">
    <property type="entry name" value="NDPK_LIKE"/>
    <property type="match status" value="1"/>
</dbReference>
<keyword evidence="7" id="KW-0547">Nucleotide-binding</keyword>
<dbReference type="FunFam" id="3.30.70.141:FF:000003">
    <property type="entry name" value="Nucleoside diphosphate kinase"/>
    <property type="match status" value="1"/>
</dbReference>
<dbReference type="InterPro" id="IPR001564">
    <property type="entry name" value="Nucleoside_diP_kinase"/>
</dbReference>
<protein>
    <recommendedName>
        <fullName evidence="4">Nucleoside diphosphate kinase</fullName>
        <ecNumber evidence="3">2.7.4.6</ecNumber>
    </recommendedName>
</protein>
<dbReference type="EMBL" id="CAEZXP010000005">
    <property type="protein sequence ID" value="CAB4703585.1"/>
    <property type="molecule type" value="Genomic_DNA"/>
</dbReference>
<dbReference type="EC" id="2.7.4.6" evidence="3"/>
<dbReference type="CDD" id="cd04413">
    <property type="entry name" value="NDPk_I"/>
    <property type="match status" value="1"/>
</dbReference>
<evidence type="ECO:0000256" key="7">
    <source>
        <dbReference type="ARBA" id="ARBA00022741"/>
    </source>
</evidence>
<dbReference type="InterPro" id="IPR036850">
    <property type="entry name" value="NDK-like_dom_sf"/>
</dbReference>
<keyword evidence="6" id="KW-0479">Metal-binding</keyword>
<evidence type="ECO:0000256" key="3">
    <source>
        <dbReference type="ARBA" id="ARBA00012966"/>
    </source>
</evidence>
<dbReference type="GO" id="GO:0006228">
    <property type="term" value="P:UTP biosynthetic process"/>
    <property type="evidence" value="ECO:0007669"/>
    <property type="project" value="InterPro"/>
</dbReference>
<reference evidence="13" key="1">
    <citation type="submission" date="2020-05" db="EMBL/GenBank/DDBJ databases">
        <authorList>
            <person name="Chiriac C."/>
            <person name="Salcher M."/>
            <person name="Ghai R."/>
            <person name="Kavagutti S V."/>
        </authorList>
    </citation>
    <scope>NUCLEOTIDE SEQUENCE</scope>
</reference>
<dbReference type="NCBIfam" id="NF001908">
    <property type="entry name" value="PRK00668.1"/>
    <property type="match status" value="1"/>
</dbReference>
<dbReference type="Gene3D" id="3.30.70.141">
    <property type="entry name" value="Nucleoside diphosphate kinase-like domain"/>
    <property type="match status" value="1"/>
</dbReference>
<evidence type="ECO:0000256" key="2">
    <source>
        <dbReference type="ARBA" id="ARBA00008142"/>
    </source>
</evidence>
<sequence>MAVERTLVLCKPDAVRRGLSGEIVARFERRGFVLKGARLLKVSKGLAQQHYEEHKGKPFFGELVAFITSGPVLALAIEGESAISVVRTMMGATNPANSAPGTIRGDLALEMSENVIHGSDSKASAKRELALFFPDGLV</sequence>
<evidence type="ECO:0000256" key="4">
    <source>
        <dbReference type="ARBA" id="ARBA00017632"/>
    </source>
</evidence>
<dbReference type="SUPFAM" id="SSF54919">
    <property type="entry name" value="Nucleoside diphosphate kinase, NDK"/>
    <property type="match status" value="1"/>
</dbReference>
<evidence type="ECO:0000256" key="8">
    <source>
        <dbReference type="ARBA" id="ARBA00022777"/>
    </source>
</evidence>
<evidence type="ECO:0000256" key="10">
    <source>
        <dbReference type="ARBA" id="ARBA00022842"/>
    </source>
</evidence>
<keyword evidence="8" id="KW-0418">Kinase</keyword>
<keyword evidence="9" id="KW-0067">ATP-binding</keyword>
<evidence type="ECO:0000256" key="9">
    <source>
        <dbReference type="ARBA" id="ARBA00022840"/>
    </source>
</evidence>
<accession>A0A6J6Q379</accession>
<evidence type="ECO:0000256" key="5">
    <source>
        <dbReference type="ARBA" id="ARBA00022679"/>
    </source>
</evidence>
<dbReference type="GO" id="GO:0004550">
    <property type="term" value="F:nucleoside diphosphate kinase activity"/>
    <property type="evidence" value="ECO:0007669"/>
    <property type="project" value="UniProtKB-EC"/>
</dbReference>
<dbReference type="PROSITE" id="PS00469">
    <property type="entry name" value="NDPK"/>
    <property type="match status" value="1"/>
</dbReference>
<dbReference type="GO" id="GO:0005524">
    <property type="term" value="F:ATP binding"/>
    <property type="evidence" value="ECO:0007669"/>
    <property type="project" value="UniProtKB-KW"/>
</dbReference>
<comment type="similarity">
    <text evidence="2">Belongs to the NDK family.</text>
</comment>
<dbReference type="GO" id="GO:0046872">
    <property type="term" value="F:metal ion binding"/>
    <property type="evidence" value="ECO:0007669"/>
    <property type="project" value="UniProtKB-KW"/>
</dbReference>
<dbReference type="GO" id="GO:0006183">
    <property type="term" value="P:GTP biosynthetic process"/>
    <property type="evidence" value="ECO:0007669"/>
    <property type="project" value="InterPro"/>
</dbReference>
<dbReference type="AlphaFoldDB" id="A0A6J6Q379"/>
<comment type="cofactor">
    <cofactor evidence="1">
        <name>Mg(2+)</name>
        <dbReference type="ChEBI" id="CHEBI:18420"/>
    </cofactor>
</comment>